<proteinExistence type="predicted"/>
<dbReference type="Gene3D" id="3.40.525.10">
    <property type="entry name" value="CRAL-TRIO lipid binding domain"/>
    <property type="match status" value="1"/>
</dbReference>
<reference evidence="2" key="2">
    <citation type="submission" date="2015-03" db="UniProtKB">
        <authorList>
            <consortium name="EnsemblPlants"/>
        </authorList>
    </citation>
    <scope>IDENTIFICATION</scope>
</reference>
<dbReference type="Proteomes" id="UP000026960">
    <property type="component" value="Chromosome 4"/>
</dbReference>
<keyword evidence="3" id="KW-1185">Reference proteome</keyword>
<protein>
    <recommendedName>
        <fullName evidence="1">CRAL-TRIO domain-containing protein</fullName>
    </recommendedName>
</protein>
<evidence type="ECO:0000313" key="3">
    <source>
        <dbReference type="Proteomes" id="UP000026960"/>
    </source>
</evidence>
<dbReference type="PANTHER" id="PTHR48411:SF1">
    <property type="entry name" value="OS01G0948300 PROTEIN"/>
    <property type="match status" value="1"/>
</dbReference>
<accession>A0A0D3FYW5</accession>
<dbReference type="InterPro" id="IPR036865">
    <property type="entry name" value="CRAL-TRIO_dom_sf"/>
</dbReference>
<dbReference type="Pfam" id="PF13716">
    <property type="entry name" value="CRAL_TRIO_2"/>
    <property type="match status" value="1"/>
</dbReference>
<dbReference type="InterPro" id="IPR001251">
    <property type="entry name" value="CRAL-TRIO_dom"/>
</dbReference>
<dbReference type="eggNOG" id="KOG2633">
    <property type="taxonomic scope" value="Eukaryota"/>
</dbReference>
<dbReference type="Gramene" id="OBART04G21560.1">
    <property type="protein sequence ID" value="OBART04G21560.1"/>
    <property type="gene ID" value="OBART04G21560"/>
</dbReference>
<organism evidence="2">
    <name type="scientific">Oryza barthii</name>
    <dbReference type="NCBI Taxonomy" id="65489"/>
    <lineage>
        <taxon>Eukaryota</taxon>
        <taxon>Viridiplantae</taxon>
        <taxon>Streptophyta</taxon>
        <taxon>Embryophyta</taxon>
        <taxon>Tracheophyta</taxon>
        <taxon>Spermatophyta</taxon>
        <taxon>Magnoliopsida</taxon>
        <taxon>Liliopsida</taxon>
        <taxon>Poales</taxon>
        <taxon>Poaceae</taxon>
        <taxon>BOP clade</taxon>
        <taxon>Oryzoideae</taxon>
        <taxon>Oryzeae</taxon>
        <taxon>Oryzinae</taxon>
        <taxon>Oryza</taxon>
    </lineage>
</organism>
<dbReference type="EnsemblPlants" id="OBART04G21560.1">
    <property type="protein sequence ID" value="OBART04G21560.1"/>
    <property type="gene ID" value="OBART04G21560"/>
</dbReference>
<evidence type="ECO:0000313" key="2">
    <source>
        <dbReference type="EnsemblPlants" id="OBART04G21560.1"/>
    </source>
</evidence>
<dbReference type="HOGENOM" id="CLU_087426_0_0_1"/>
<name>A0A0D3FYW5_9ORYZ</name>
<dbReference type="AlphaFoldDB" id="A0A0D3FYW5"/>
<dbReference type="STRING" id="65489.A0A0D3FYW5"/>
<dbReference type="PaxDb" id="65489-OBART04G21560.1"/>
<feature type="domain" description="CRAL-TRIO" evidence="1">
    <location>
        <begin position="26"/>
        <end position="147"/>
    </location>
</feature>
<reference evidence="2" key="1">
    <citation type="journal article" date="2009" name="Rice">
        <title>De Novo Next Generation Sequencing of Plant Genomes.</title>
        <authorList>
            <person name="Rounsley S."/>
            <person name="Marri P.R."/>
            <person name="Yu Y."/>
            <person name="He R."/>
            <person name="Sisneros N."/>
            <person name="Goicoechea J.L."/>
            <person name="Lee S.J."/>
            <person name="Angelova A."/>
            <person name="Kudrna D."/>
            <person name="Luo M."/>
            <person name="Affourtit J."/>
            <person name="Desany B."/>
            <person name="Knight J."/>
            <person name="Niazi F."/>
            <person name="Egholm M."/>
            <person name="Wing R.A."/>
        </authorList>
    </citation>
    <scope>NUCLEOTIDE SEQUENCE [LARGE SCALE GENOMIC DNA]</scope>
    <source>
        <strain evidence="2">cv. IRGC 105608</strain>
    </source>
</reference>
<dbReference type="PANTHER" id="PTHR48411">
    <property type="entry name" value="OS01G0948300 PROTEIN"/>
    <property type="match status" value="1"/>
</dbReference>
<sequence length="211" mass="23615">MDAMTKQEILLEKKRVITVQGRDKAGRPIVRIVGKNFPGTVAETRHTRQYVRVGLVTRAARELGGGGHAEAALKGYVRRRVTPAIGDAEFVVVYMHSGVDRRENFPGVGAVRTAYESMPAAVRERLHAVYFLHPGLQSRLFFSTLGRRLEYLWAHVRKGELDVPEAVRRHDDELEQRPLMDYGIEASERCGVFDAASMDTTASLHSLRCAS</sequence>
<evidence type="ECO:0000259" key="1">
    <source>
        <dbReference type="Pfam" id="PF13716"/>
    </source>
</evidence>